<evidence type="ECO:0000313" key="2">
    <source>
        <dbReference type="Proteomes" id="UP000618795"/>
    </source>
</evidence>
<dbReference type="AlphaFoldDB" id="A0A918MFE7"/>
<name>A0A918MFE7_9ACTN</name>
<accession>A0A918MFE7</accession>
<reference evidence="1" key="2">
    <citation type="submission" date="2020-09" db="EMBL/GenBank/DDBJ databases">
        <authorList>
            <person name="Sun Q."/>
            <person name="Ohkuma M."/>
        </authorList>
    </citation>
    <scope>NUCLEOTIDE SEQUENCE</scope>
    <source>
        <strain evidence="1">JCM 4369</strain>
    </source>
</reference>
<protein>
    <recommendedName>
        <fullName evidence="3">Transposase</fullName>
    </recommendedName>
</protein>
<proteinExistence type="predicted"/>
<dbReference type="Proteomes" id="UP000618795">
    <property type="component" value="Unassembled WGS sequence"/>
</dbReference>
<evidence type="ECO:0008006" key="3">
    <source>
        <dbReference type="Google" id="ProtNLM"/>
    </source>
</evidence>
<comment type="caution">
    <text evidence="1">The sequence shown here is derived from an EMBL/GenBank/DDBJ whole genome shotgun (WGS) entry which is preliminary data.</text>
</comment>
<evidence type="ECO:0000313" key="1">
    <source>
        <dbReference type="EMBL" id="GGV22556.1"/>
    </source>
</evidence>
<keyword evidence="2" id="KW-1185">Reference proteome</keyword>
<organism evidence="1 2">
    <name type="scientific">Streptomyces filipinensis</name>
    <dbReference type="NCBI Taxonomy" id="66887"/>
    <lineage>
        <taxon>Bacteria</taxon>
        <taxon>Bacillati</taxon>
        <taxon>Actinomycetota</taxon>
        <taxon>Actinomycetes</taxon>
        <taxon>Kitasatosporales</taxon>
        <taxon>Streptomycetaceae</taxon>
        <taxon>Streptomyces</taxon>
    </lineage>
</organism>
<sequence>MRQPASARGGPRRSPDVVLADRVYDHDKYRRLVRDLGVQPLIARRRTRREIRDDIREAFPPLGHALICRRRLFSLRGGLEGGVAFGFLGGQDTGNRTGTGPGDHGVAALWDHWGDLCPRFHHG</sequence>
<dbReference type="EMBL" id="BMTD01000024">
    <property type="protein sequence ID" value="GGV22556.1"/>
    <property type="molecule type" value="Genomic_DNA"/>
</dbReference>
<reference evidence="1" key="1">
    <citation type="journal article" date="2014" name="Int. J. Syst. Evol. Microbiol.">
        <title>Complete genome sequence of Corynebacterium casei LMG S-19264T (=DSM 44701T), isolated from a smear-ripened cheese.</title>
        <authorList>
            <consortium name="US DOE Joint Genome Institute (JGI-PGF)"/>
            <person name="Walter F."/>
            <person name="Albersmeier A."/>
            <person name="Kalinowski J."/>
            <person name="Ruckert C."/>
        </authorList>
    </citation>
    <scope>NUCLEOTIDE SEQUENCE</scope>
    <source>
        <strain evidence="1">JCM 4369</strain>
    </source>
</reference>
<gene>
    <name evidence="1" type="ORF">GCM10010260_73610</name>
</gene>